<dbReference type="Pfam" id="PF07859">
    <property type="entry name" value="Abhydrolase_3"/>
    <property type="match status" value="1"/>
</dbReference>
<gene>
    <name evidence="3" type="ORF">CITCOLO1_LOCUS561</name>
</gene>
<comment type="similarity">
    <text evidence="1">Belongs to the 'GDXG' lipolytic enzyme family.</text>
</comment>
<sequence>MLPLLIYTHDGAFLVGSIASLNYHCQLVSLATETNIITLSVKYRLAPEHPLLVSYDDVCAVVEWATSQSNHFDRVFVIGNNAKANVSYNMMGQARKSDHGPEGMKIIGLGLVHLLFMIDKLDKLIKYNFRTSAGLEDPRMNL</sequence>
<dbReference type="EMBL" id="OZ021735">
    <property type="protein sequence ID" value="CAK9309038.1"/>
    <property type="molecule type" value="Genomic_DNA"/>
</dbReference>
<accession>A0ABP0XQI1</accession>
<dbReference type="InterPro" id="IPR013094">
    <property type="entry name" value="AB_hydrolase_3"/>
</dbReference>
<dbReference type="PANTHER" id="PTHR23024">
    <property type="entry name" value="ARYLACETAMIDE DEACETYLASE"/>
    <property type="match status" value="1"/>
</dbReference>
<dbReference type="SUPFAM" id="SSF53474">
    <property type="entry name" value="alpha/beta-Hydrolases"/>
    <property type="match status" value="1"/>
</dbReference>
<evidence type="ECO:0000313" key="4">
    <source>
        <dbReference type="Proteomes" id="UP001642487"/>
    </source>
</evidence>
<dbReference type="Gene3D" id="3.40.50.1820">
    <property type="entry name" value="alpha/beta hydrolase"/>
    <property type="match status" value="1"/>
</dbReference>
<evidence type="ECO:0000259" key="2">
    <source>
        <dbReference type="Pfam" id="PF07859"/>
    </source>
</evidence>
<evidence type="ECO:0000256" key="1">
    <source>
        <dbReference type="ARBA" id="ARBA00010515"/>
    </source>
</evidence>
<dbReference type="InterPro" id="IPR029058">
    <property type="entry name" value="AB_hydrolase_fold"/>
</dbReference>
<dbReference type="InterPro" id="IPR050466">
    <property type="entry name" value="Carboxylest/Gibb_receptor"/>
</dbReference>
<name>A0ABP0XQI1_9ROSI</name>
<feature type="domain" description="Alpha/beta hydrolase fold-3" evidence="2">
    <location>
        <begin position="5"/>
        <end position="106"/>
    </location>
</feature>
<proteinExistence type="inferred from homology"/>
<dbReference type="Proteomes" id="UP001642487">
    <property type="component" value="Chromosome 1"/>
</dbReference>
<evidence type="ECO:0000313" key="3">
    <source>
        <dbReference type="EMBL" id="CAK9309038.1"/>
    </source>
</evidence>
<organism evidence="3 4">
    <name type="scientific">Citrullus colocynthis</name>
    <name type="common">colocynth</name>
    <dbReference type="NCBI Taxonomy" id="252529"/>
    <lineage>
        <taxon>Eukaryota</taxon>
        <taxon>Viridiplantae</taxon>
        <taxon>Streptophyta</taxon>
        <taxon>Embryophyta</taxon>
        <taxon>Tracheophyta</taxon>
        <taxon>Spermatophyta</taxon>
        <taxon>Magnoliopsida</taxon>
        <taxon>eudicotyledons</taxon>
        <taxon>Gunneridae</taxon>
        <taxon>Pentapetalae</taxon>
        <taxon>rosids</taxon>
        <taxon>fabids</taxon>
        <taxon>Cucurbitales</taxon>
        <taxon>Cucurbitaceae</taxon>
        <taxon>Benincaseae</taxon>
        <taxon>Citrullus</taxon>
    </lineage>
</organism>
<dbReference type="PANTHER" id="PTHR23024:SF467">
    <property type="entry name" value="CARBOXYLESTERASE 12-RELATED"/>
    <property type="match status" value="1"/>
</dbReference>
<reference evidence="3 4" key="1">
    <citation type="submission" date="2024-03" db="EMBL/GenBank/DDBJ databases">
        <authorList>
            <person name="Gkanogiannis A."/>
            <person name="Becerra Lopez-Lavalle L."/>
        </authorList>
    </citation>
    <scope>NUCLEOTIDE SEQUENCE [LARGE SCALE GENOMIC DNA]</scope>
</reference>
<keyword evidence="4" id="KW-1185">Reference proteome</keyword>
<protein>
    <recommendedName>
        <fullName evidence="2">Alpha/beta hydrolase fold-3 domain-containing protein</fullName>
    </recommendedName>
</protein>